<feature type="region of interest" description="Disordered" evidence="1">
    <location>
        <begin position="1"/>
        <end position="118"/>
    </location>
</feature>
<proteinExistence type="predicted"/>
<dbReference type="EMBL" id="CAUYUJ010015285">
    <property type="protein sequence ID" value="CAK0852009.1"/>
    <property type="molecule type" value="Genomic_DNA"/>
</dbReference>
<comment type="caution">
    <text evidence="2">The sequence shown here is derived from an EMBL/GenBank/DDBJ whole genome shotgun (WGS) entry which is preliminary data.</text>
</comment>
<evidence type="ECO:0000313" key="3">
    <source>
        <dbReference type="Proteomes" id="UP001189429"/>
    </source>
</evidence>
<evidence type="ECO:0000313" key="2">
    <source>
        <dbReference type="EMBL" id="CAK0852009.1"/>
    </source>
</evidence>
<keyword evidence="3" id="KW-1185">Reference proteome</keyword>
<evidence type="ECO:0000256" key="1">
    <source>
        <dbReference type="SAM" id="MobiDB-lite"/>
    </source>
</evidence>
<accession>A0ABN9U027</accession>
<feature type="compositionally biased region" description="Polar residues" evidence="1">
    <location>
        <begin position="1"/>
        <end position="15"/>
    </location>
</feature>
<gene>
    <name evidence="2" type="ORF">PCOR1329_LOCUS43994</name>
</gene>
<name>A0ABN9U027_9DINO</name>
<organism evidence="2 3">
    <name type="scientific">Prorocentrum cordatum</name>
    <dbReference type="NCBI Taxonomy" id="2364126"/>
    <lineage>
        <taxon>Eukaryota</taxon>
        <taxon>Sar</taxon>
        <taxon>Alveolata</taxon>
        <taxon>Dinophyceae</taxon>
        <taxon>Prorocentrales</taxon>
        <taxon>Prorocentraceae</taxon>
        <taxon>Prorocentrum</taxon>
    </lineage>
</organism>
<dbReference type="Proteomes" id="UP001189429">
    <property type="component" value="Unassembled WGS sequence"/>
</dbReference>
<sequence length="118" mass="13052">MRRELQSFSSANSRRPSADIRTSHLSASNLMPGRDNVSRNESTDADPGRLSSRSGESWAIRALRKKSSKGVPGEQLLALPNFIPESKDEDESEKDQRTQTLPTTASRSSCPGRPRRRG</sequence>
<reference evidence="2" key="1">
    <citation type="submission" date="2023-10" db="EMBL/GenBank/DDBJ databases">
        <authorList>
            <person name="Chen Y."/>
            <person name="Shah S."/>
            <person name="Dougan E. K."/>
            <person name="Thang M."/>
            <person name="Chan C."/>
        </authorList>
    </citation>
    <scope>NUCLEOTIDE SEQUENCE [LARGE SCALE GENOMIC DNA]</scope>
</reference>
<protein>
    <submittedName>
        <fullName evidence="2">Uncharacterized protein</fullName>
    </submittedName>
</protein>